<dbReference type="InterPro" id="IPR050504">
    <property type="entry name" value="IgSF_BTN/MOG"/>
</dbReference>
<proteinExistence type="predicted"/>
<dbReference type="Ensembl" id="ENSSGRT00000029980.1">
    <property type="protein sequence ID" value="ENSSGRP00000027881.1"/>
    <property type="gene ID" value="ENSSGRG00000015946.1"/>
</dbReference>
<sequence>MRKHLLQERCVCFILTEKDIVGAADPVFAVVGEDVVLPCLVKPNISVVDMRVEWFRFDLKDSVIRVFPYRGRTKLIHQLQKGNTSLKLSSVKVSDEGIYKFVGRLPVITVDGFDDSGGLHLQCESEGWNPEPVLEWLNSEGVSLSSETTDTHRNTDGFSVKHTITLHHSDKIHCRVRLRHHMLEAVIISSSNFCHENKFLVCVNIPGNKAHSDSDSDYCVCMFYTTISLFTLLIILSQTEINV</sequence>
<dbReference type="SUPFAM" id="SSF48726">
    <property type="entry name" value="Immunoglobulin"/>
    <property type="match status" value="2"/>
</dbReference>
<dbReference type="AlphaFoldDB" id="A0A672LUY3"/>
<dbReference type="InterPro" id="IPR053896">
    <property type="entry name" value="BTN3A2-like_Ig-C"/>
</dbReference>
<dbReference type="InterPro" id="IPR013783">
    <property type="entry name" value="Ig-like_fold"/>
</dbReference>
<evidence type="ECO:0000256" key="1">
    <source>
        <dbReference type="ARBA" id="ARBA00004370"/>
    </source>
</evidence>
<reference evidence="5" key="2">
    <citation type="submission" date="2025-09" db="UniProtKB">
        <authorList>
            <consortium name="Ensembl"/>
        </authorList>
    </citation>
    <scope>IDENTIFICATION</scope>
</reference>
<dbReference type="FunFam" id="2.60.40.10:FF:002319">
    <property type="entry name" value="Zgc:162154"/>
    <property type="match status" value="1"/>
</dbReference>
<feature type="domain" description="Ig-like" evidence="4">
    <location>
        <begin position="32"/>
        <end position="99"/>
    </location>
</feature>
<evidence type="ECO:0000256" key="3">
    <source>
        <dbReference type="ARBA" id="ARBA00023319"/>
    </source>
</evidence>
<evidence type="ECO:0000313" key="6">
    <source>
        <dbReference type="Proteomes" id="UP000472262"/>
    </source>
</evidence>
<evidence type="ECO:0000313" key="5">
    <source>
        <dbReference type="Ensembl" id="ENSSGRP00000027881.1"/>
    </source>
</evidence>
<name>A0A672LUY3_SINGR</name>
<keyword evidence="2" id="KW-0472">Membrane</keyword>
<dbReference type="InterPro" id="IPR003599">
    <property type="entry name" value="Ig_sub"/>
</dbReference>
<reference evidence="5" key="1">
    <citation type="submission" date="2025-08" db="UniProtKB">
        <authorList>
            <consortium name="Ensembl"/>
        </authorList>
    </citation>
    <scope>IDENTIFICATION</scope>
</reference>
<protein>
    <submittedName>
        <fullName evidence="5">Zgc:123297</fullName>
    </submittedName>
</protein>
<accession>A0A672LUY3</accession>
<dbReference type="Gene3D" id="2.60.40.10">
    <property type="entry name" value="Immunoglobulins"/>
    <property type="match status" value="2"/>
</dbReference>
<dbReference type="GO" id="GO:0050852">
    <property type="term" value="P:T cell receptor signaling pathway"/>
    <property type="evidence" value="ECO:0007669"/>
    <property type="project" value="TreeGrafter"/>
</dbReference>
<dbReference type="Proteomes" id="UP000472262">
    <property type="component" value="Unassembled WGS sequence"/>
</dbReference>
<evidence type="ECO:0000256" key="2">
    <source>
        <dbReference type="ARBA" id="ARBA00023136"/>
    </source>
</evidence>
<dbReference type="GO" id="GO:0001817">
    <property type="term" value="P:regulation of cytokine production"/>
    <property type="evidence" value="ECO:0007669"/>
    <property type="project" value="TreeGrafter"/>
</dbReference>
<dbReference type="GO" id="GO:0009897">
    <property type="term" value="C:external side of plasma membrane"/>
    <property type="evidence" value="ECO:0007669"/>
    <property type="project" value="TreeGrafter"/>
</dbReference>
<dbReference type="InterPro" id="IPR007110">
    <property type="entry name" value="Ig-like_dom"/>
</dbReference>
<keyword evidence="6" id="KW-1185">Reference proteome</keyword>
<dbReference type="SMART" id="SM00409">
    <property type="entry name" value="IG"/>
    <property type="match status" value="1"/>
</dbReference>
<dbReference type="GO" id="GO:0005102">
    <property type="term" value="F:signaling receptor binding"/>
    <property type="evidence" value="ECO:0007669"/>
    <property type="project" value="TreeGrafter"/>
</dbReference>
<feature type="domain" description="Ig-like" evidence="4">
    <location>
        <begin position="106"/>
        <end position="176"/>
    </location>
</feature>
<dbReference type="PANTHER" id="PTHR24100:SF151">
    <property type="entry name" value="ICOS LIGAND"/>
    <property type="match status" value="1"/>
</dbReference>
<comment type="subcellular location">
    <subcellularLocation>
        <location evidence="1">Membrane</location>
    </subcellularLocation>
</comment>
<keyword evidence="3" id="KW-0393">Immunoglobulin domain</keyword>
<evidence type="ECO:0000259" key="4">
    <source>
        <dbReference type="PROSITE" id="PS50835"/>
    </source>
</evidence>
<dbReference type="PROSITE" id="PS50835">
    <property type="entry name" value="IG_LIKE"/>
    <property type="match status" value="2"/>
</dbReference>
<organism evidence="5 6">
    <name type="scientific">Sinocyclocheilus grahami</name>
    <name type="common">Dianchi golden-line fish</name>
    <name type="synonym">Barbus grahami</name>
    <dbReference type="NCBI Taxonomy" id="75366"/>
    <lineage>
        <taxon>Eukaryota</taxon>
        <taxon>Metazoa</taxon>
        <taxon>Chordata</taxon>
        <taxon>Craniata</taxon>
        <taxon>Vertebrata</taxon>
        <taxon>Euteleostomi</taxon>
        <taxon>Actinopterygii</taxon>
        <taxon>Neopterygii</taxon>
        <taxon>Teleostei</taxon>
        <taxon>Ostariophysi</taxon>
        <taxon>Cypriniformes</taxon>
        <taxon>Cyprinidae</taxon>
        <taxon>Cyprininae</taxon>
        <taxon>Sinocyclocheilus</taxon>
    </lineage>
</organism>
<dbReference type="InterPro" id="IPR036179">
    <property type="entry name" value="Ig-like_dom_sf"/>
</dbReference>
<dbReference type="PANTHER" id="PTHR24100">
    <property type="entry name" value="BUTYROPHILIN"/>
    <property type="match status" value="1"/>
</dbReference>
<dbReference type="Pfam" id="PF22705">
    <property type="entry name" value="C2-set_3"/>
    <property type="match status" value="1"/>
</dbReference>